<evidence type="ECO:0000256" key="3">
    <source>
        <dbReference type="SAM" id="SignalP"/>
    </source>
</evidence>
<evidence type="ECO:0000256" key="2">
    <source>
        <dbReference type="SAM" id="MobiDB-lite"/>
    </source>
</evidence>
<dbReference type="AlphaFoldDB" id="A0A1M7XZP5"/>
<gene>
    <name evidence="4" type="ORF">SAMN02745220_00855</name>
</gene>
<evidence type="ECO:0000256" key="1">
    <source>
        <dbReference type="PROSITE-ProRule" id="PRU00339"/>
    </source>
</evidence>
<proteinExistence type="predicted"/>
<dbReference type="SMART" id="SM00028">
    <property type="entry name" value="TPR"/>
    <property type="match status" value="2"/>
</dbReference>
<dbReference type="EMBL" id="FRFE01000003">
    <property type="protein sequence ID" value="SHO44726.1"/>
    <property type="molecule type" value="Genomic_DNA"/>
</dbReference>
<protein>
    <submittedName>
        <fullName evidence="4">Uncharacterized protein</fullName>
    </submittedName>
</protein>
<feature type="region of interest" description="Disordered" evidence="2">
    <location>
        <begin position="42"/>
        <end position="92"/>
    </location>
</feature>
<dbReference type="PROSITE" id="PS50005">
    <property type="entry name" value="TPR"/>
    <property type="match status" value="1"/>
</dbReference>
<dbReference type="SUPFAM" id="SSF48452">
    <property type="entry name" value="TPR-like"/>
    <property type="match status" value="1"/>
</dbReference>
<keyword evidence="3" id="KW-0732">Signal</keyword>
<feature type="compositionally biased region" description="Low complexity" evidence="2">
    <location>
        <begin position="46"/>
        <end position="72"/>
    </location>
</feature>
<sequence>MSRQINNIIKFSCNKRVHTTLPILALLALLLNGCAIKQPVQQPAYPTKKPSTHTTPSKRPTPSYPAPQVVQPQPEPSPQTTPATTYTPKTGAGGALYSSAQGAINRGDYQQAEMSLERALKIEPRNAHYWYSMAQVKYKQKQYSQTVHLCSKSKSLAGKNSQLISLNDDLSAKARQQL</sequence>
<evidence type="ECO:0000313" key="4">
    <source>
        <dbReference type="EMBL" id="SHO44726.1"/>
    </source>
</evidence>
<organism evidence="4 5">
    <name type="scientific">Desulfopila aestuarii DSM 18488</name>
    <dbReference type="NCBI Taxonomy" id="1121416"/>
    <lineage>
        <taxon>Bacteria</taxon>
        <taxon>Pseudomonadati</taxon>
        <taxon>Thermodesulfobacteriota</taxon>
        <taxon>Desulfobulbia</taxon>
        <taxon>Desulfobulbales</taxon>
        <taxon>Desulfocapsaceae</taxon>
        <taxon>Desulfopila</taxon>
    </lineage>
</organism>
<dbReference type="InterPro" id="IPR019734">
    <property type="entry name" value="TPR_rpt"/>
</dbReference>
<name>A0A1M7XZP5_9BACT</name>
<feature type="chain" id="PRO_5009929856" evidence="3">
    <location>
        <begin position="38"/>
        <end position="178"/>
    </location>
</feature>
<dbReference type="RefSeq" id="WP_073612205.1">
    <property type="nucleotide sequence ID" value="NZ_FRFE01000003.1"/>
</dbReference>
<keyword evidence="1" id="KW-0802">TPR repeat</keyword>
<dbReference type="OrthoDB" id="5387591at2"/>
<feature type="repeat" description="TPR" evidence="1">
    <location>
        <begin position="93"/>
        <end position="126"/>
    </location>
</feature>
<reference evidence="4 5" key="1">
    <citation type="submission" date="2016-12" db="EMBL/GenBank/DDBJ databases">
        <authorList>
            <person name="Song W.-J."/>
            <person name="Kurnit D.M."/>
        </authorList>
    </citation>
    <scope>NUCLEOTIDE SEQUENCE [LARGE SCALE GENOMIC DNA]</scope>
    <source>
        <strain evidence="4 5">DSM 18488</strain>
    </source>
</reference>
<feature type="signal peptide" evidence="3">
    <location>
        <begin position="1"/>
        <end position="37"/>
    </location>
</feature>
<feature type="compositionally biased region" description="Low complexity" evidence="2">
    <location>
        <begin position="80"/>
        <end position="90"/>
    </location>
</feature>
<dbReference type="Proteomes" id="UP000184603">
    <property type="component" value="Unassembled WGS sequence"/>
</dbReference>
<dbReference type="InterPro" id="IPR011990">
    <property type="entry name" value="TPR-like_helical_dom_sf"/>
</dbReference>
<evidence type="ECO:0000313" key="5">
    <source>
        <dbReference type="Proteomes" id="UP000184603"/>
    </source>
</evidence>
<dbReference type="STRING" id="1121416.SAMN02745220_00855"/>
<keyword evidence="5" id="KW-1185">Reference proteome</keyword>
<dbReference type="Gene3D" id="1.25.40.10">
    <property type="entry name" value="Tetratricopeptide repeat domain"/>
    <property type="match status" value="1"/>
</dbReference>
<accession>A0A1M7XZP5</accession>